<feature type="compositionally biased region" description="Acidic residues" evidence="1">
    <location>
        <begin position="191"/>
        <end position="206"/>
    </location>
</feature>
<protein>
    <submittedName>
        <fullName evidence="2">Uncharacterized protein</fullName>
    </submittedName>
</protein>
<dbReference type="AlphaFoldDB" id="A0A225APN3"/>
<evidence type="ECO:0000313" key="2">
    <source>
        <dbReference type="EMBL" id="OKL61453.1"/>
    </source>
</evidence>
<accession>A0A225APN3</accession>
<reference evidence="2 3" key="1">
    <citation type="submission" date="2015-06" db="EMBL/GenBank/DDBJ databases">
        <title>Talaromyces atroroseus IBT 11181 draft genome.</title>
        <authorList>
            <person name="Rasmussen K.B."/>
            <person name="Rasmussen S."/>
            <person name="Petersen B."/>
            <person name="Sicheritz-Ponten T."/>
            <person name="Mortensen U.H."/>
            <person name="Thrane U."/>
        </authorList>
    </citation>
    <scope>NUCLEOTIDE SEQUENCE [LARGE SCALE GENOMIC DNA]</scope>
    <source>
        <strain evidence="2 3">IBT 11181</strain>
    </source>
</reference>
<feature type="compositionally biased region" description="Basic and acidic residues" evidence="1">
    <location>
        <begin position="114"/>
        <end position="124"/>
    </location>
</feature>
<sequence length="218" mass="25345">MLKRNPLGNLYGADGETIFHNHICLKLKEYDAHKFQHLGQKEGGKDNKITQCVKQLMSIEKQTLVQKVAKREDPDSETIKTITSRKDCMSVNLYMKISMDDEVELTRSKALNDEIQRQKGAKDKERRRKEHEEEEAVRNNTVEEEETRRKASEEEQAAHKKAAEDEERRRKELETISQKALEEAEASKSEEESEEDVDDVVEDEEWLVSYDDRGLPPV</sequence>
<proteinExistence type="predicted"/>
<dbReference type="STRING" id="1441469.A0A225APN3"/>
<gene>
    <name evidence="2" type="ORF">UA08_03085</name>
</gene>
<dbReference type="RefSeq" id="XP_020121574.1">
    <property type="nucleotide sequence ID" value="XM_020265477.1"/>
</dbReference>
<dbReference type="GeneID" id="31002840"/>
<evidence type="ECO:0000256" key="1">
    <source>
        <dbReference type="SAM" id="MobiDB-lite"/>
    </source>
</evidence>
<dbReference type="Proteomes" id="UP000214365">
    <property type="component" value="Unassembled WGS sequence"/>
</dbReference>
<organism evidence="2 3">
    <name type="scientific">Talaromyces atroroseus</name>
    <dbReference type="NCBI Taxonomy" id="1441469"/>
    <lineage>
        <taxon>Eukaryota</taxon>
        <taxon>Fungi</taxon>
        <taxon>Dikarya</taxon>
        <taxon>Ascomycota</taxon>
        <taxon>Pezizomycotina</taxon>
        <taxon>Eurotiomycetes</taxon>
        <taxon>Eurotiomycetidae</taxon>
        <taxon>Eurotiales</taxon>
        <taxon>Trichocomaceae</taxon>
        <taxon>Talaromyces</taxon>
        <taxon>Talaromyces sect. Trachyspermi</taxon>
    </lineage>
</organism>
<feature type="compositionally biased region" description="Basic and acidic residues" evidence="1">
    <location>
        <begin position="146"/>
        <end position="190"/>
    </location>
</feature>
<keyword evidence="3" id="KW-1185">Reference proteome</keyword>
<name>A0A225APN3_TALAT</name>
<dbReference type="EMBL" id="LFMY01000004">
    <property type="protein sequence ID" value="OKL61453.1"/>
    <property type="molecule type" value="Genomic_DNA"/>
</dbReference>
<comment type="caution">
    <text evidence="2">The sequence shown here is derived from an EMBL/GenBank/DDBJ whole genome shotgun (WGS) entry which is preliminary data.</text>
</comment>
<evidence type="ECO:0000313" key="3">
    <source>
        <dbReference type="Proteomes" id="UP000214365"/>
    </source>
</evidence>
<feature type="region of interest" description="Disordered" evidence="1">
    <location>
        <begin position="114"/>
        <end position="218"/>
    </location>
</feature>